<dbReference type="Gene3D" id="3.40.50.360">
    <property type="match status" value="1"/>
</dbReference>
<comment type="caution">
    <text evidence="2">The sequence shown here is derived from an EMBL/GenBank/DDBJ whole genome shotgun (WGS) entry which is preliminary data.</text>
</comment>
<dbReference type="EMBL" id="SPQC01000018">
    <property type="protein sequence ID" value="TFU22387.1"/>
    <property type="molecule type" value="Genomic_DNA"/>
</dbReference>
<dbReference type="GO" id="GO:0010181">
    <property type="term" value="F:FMN binding"/>
    <property type="evidence" value="ECO:0007669"/>
    <property type="project" value="TreeGrafter"/>
</dbReference>
<dbReference type="OrthoDB" id="9812295at2"/>
<dbReference type="GO" id="GO:0005829">
    <property type="term" value="C:cytosol"/>
    <property type="evidence" value="ECO:0007669"/>
    <property type="project" value="TreeGrafter"/>
</dbReference>
<dbReference type="InterPro" id="IPR005025">
    <property type="entry name" value="FMN_Rdtase-like_dom"/>
</dbReference>
<dbReference type="SUPFAM" id="SSF52218">
    <property type="entry name" value="Flavoproteins"/>
    <property type="match status" value="1"/>
</dbReference>
<dbReference type="PANTHER" id="PTHR30543">
    <property type="entry name" value="CHROMATE REDUCTASE"/>
    <property type="match status" value="1"/>
</dbReference>
<dbReference type="Proteomes" id="UP000297951">
    <property type="component" value="Unassembled WGS sequence"/>
</dbReference>
<dbReference type="GO" id="GO:0016491">
    <property type="term" value="F:oxidoreductase activity"/>
    <property type="evidence" value="ECO:0007669"/>
    <property type="project" value="InterPro"/>
</dbReference>
<dbReference type="PANTHER" id="PTHR30543:SF21">
    <property type="entry name" value="NAD(P)H-DEPENDENT FMN REDUCTASE LOT6"/>
    <property type="match status" value="1"/>
</dbReference>
<proteinExistence type="predicted"/>
<reference evidence="2 3" key="1">
    <citation type="submission" date="2019-03" db="EMBL/GenBank/DDBJ databases">
        <title>Diversity of the mouse oral microbiome.</title>
        <authorList>
            <person name="Joseph S."/>
            <person name="Aduse-Opoku J."/>
            <person name="Curtis M."/>
            <person name="Wade W."/>
            <person name="Hashim A."/>
        </authorList>
    </citation>
    <scope>NUCLEOTIDE SEQUENCE [LARGE SCALE GENOMIC DNA]</scope>
    <source>
        <strain evidence="3">irhom_31</strain>
    </source>
</reference>
<sequence length="230" mass="24983">MVLAGGGFFLLSSAFIGSHSVTDACLVKFIGCRLKKNVEVKGRPVSQKILVISGSDRDGSFNTQLAEQLVEALENEGQRAEVYDFSAVPLLSQNSEFPAPESVQKLRADIANAAGLILISPKYNGSYPARLKNLIDWASRAVIAGDRESPTVLNGKKVGIASVANSTYGKFVRESLRHLVPYVRANLMEGEGLGVRIPGEAWGTGKLELDEEQQKNFDEFVANYMKFLGT</sequence>
<dbReference type="STRING" id="85336.A7979_03630"/>
<evidence type="ECO:0000313" key="3">
    <source>
        <dbReference type="Proteomes" id="UP000297951"/>
    </source>
</evidence>
<gene>
    <name evidence="2" type="ORF">E4U03_06340</name>
</gene>
<dbReference type="InterPro" id="IPR050712">
    <property type="entry name" value="NAD(P)H-dep_reductase"/>
</dbReference>
<protein>
    <submittedName>
        <fullName evidence="2">NAD(P)H-dependent oxidoreductase</fullName>
    </submittedName>
</protein>
<dbReference type="InterPro" id="IPR029039">
    <property type="entry name" value="Flavoprotein-like_sf"/>
</dbReference>
<dbReference type="Pfam" id="PF03358">
    <property type="entry name" value="FMN_red"/>
    <property type="match status" value="1"/>
</dbReference>
<organism evidence="2 3">
    <name type="scientific">Rothia nasimurium</name>
    <dbReference type="NCBI Taxonomy" id="85336"/>
    <lineage>
        <taxon>Bacteria</taxon>
        <taxon>Bacillati</taxon>
        <taxon>Actinomycetota</taxon>
        <taxon>Actinomycetes</taxon>
        <taxon>Micrococcales</taxon>
        <taxon>Micrococcaceae</taxon>
        <taxon>Rothia</taxon>
    </lineage>
</organism>
<feature type="domain" description="NADPH-dependent FMN reductase-like" evidence="1">
    <location>
        <begin position="48"/>
        <end position="190"/>
    </location>
</feature>
<evidence type="ECO:0000313" key="2">
    <source>
        <dbReference type="EMBL" id="TFU22387.1"/>
    </source>
</evidence>
<dbReference type="AlphaFoldDB" id="A0A4Y9F4R2"/>
<evidence type="ECO:0000259" key="1">
    <source>
        <dbReference type="Pfam" id="PF03358"/>
    </source>
</evidence>
<name>A0A4Y9F4R2_9MICC</name>
<accession>A0A4Y9F4R2</accession>